<keyword evidence="5 8" id="KW-0645">Protease</keyword>
<keyword evidence="8" id="KW-1133">Transmembrane helix</keyword>
<dbReference type="STRING" id="214095.RU97_GL002047"/>
<dbReference type="InterPro" id="IPR019533">
    <property type="entry name" value="Peptidase_S26"/>
</dbReference>
<keyword evidence="8" id="KW-0812">Transmembrane</keyword>
<sequence length="227" mass="25975">MNKRQSASNIKPVNNTNHREKSKKLSPEQIEKRKKMARKKRLLELREKKKQQRKRKKILNIIFSSIYYGLMLVIAVSCIIFFLSHSFRVVSGESMEPTLHSGDRLVIAKPEKVERFSLITFDAHESNKEYVKRVIGLPGDGLMIGTNTVSIIPGNDPSLGEYIFQIDETVTDDLTGLREIPEDQYFVIGDNLANSRDSRTIGLIHKEDIDGIASFRFYPLKNFGPVH</sequence>
<dbReference type="GO" id="GO:0009003">
    <property type="term" value="F:signal peptidase activity"/>
    <property type="evidence" value="ECO:0007669"/>
    <property type="project" value="UniProtKB-EC"/>
</dbReference>
<comment type="caution">
    <text evidence="12">The sequence shown here is derived from an EMBL/GenBank/DDBJ whole genome shotgun (WGS) entry which is preliminary data.</text>
</comment>
<dbReference type="EC" id="3.4.21.89" evidence="4 8"/>
<dbReference type="GO" id="GO:0005886">
    <property type="term" value="C:plasma membrane"/>
    <property type="evidence" value="ECO:0007669"/>
    <property type="project" value="UniProtKB-SubCell"/>
</dbReference>
<dbReference type="GO" id="GO:0004252">
    <property type="term" value="F:serine-type endopeptidase activity"/>
    <property type="evidence" value="ECO:0007669"/>
    <property type="project" value="InterPro"/>
</dbReference>
<evidence type="ECO:0000259" key="11">
    <source>
        <dbReference type="Pfam" id="PF10502"/>
    </source>
</evidence>
<proteinExistence type="inferred from homology"/>
<dbReference type="RefSeq" id="WP_067393207.1">
    <property type="nucleotide sequence ID" value="NZ_JXKH01000005.1"/>
</dbReference>
<dbReference type="NCBIfam" id="TIGR02227">
    <property type="entry name" value="sigpep_I_bact"/>
    <property type="match status" value="1"/>
</dbReference>
<feature type="transmembrane region" description="Helical" evidence="8">
    <location>
        <begin position="58"/>
        <end position="83"/>
    </location>
</feature>
<evidence type="ECO:0000256" key="1">
    <source>
        <dbReference type="ARBA" id="ARBA00000677"/>
    </source>
</evidence>
<keyword evidence="13" id="KW-1185">Reference proteome</keyword>
<protein>
    <recommendedName>
        <fullName evidence="4 8">Signal peptidase I</fullName>
        <ecNumber evidence="4 8">3.4.21.89</ecNumber>
    </recommendedName>
</protein>
<dbReference type="PROSITE" id="PS00501">
    <property type="entry name" value="SPASE_I_1"/>
    <property type="match status" value="1"/>
</dbReference>
<name>A0A1L8RE17_9ENTE</name>
<dbReference type="PRINTS" id="PR00727">
    <property type="entry name" value="LEADERPTASE"/>
</dbReference>
<organism evidence="12 13">
    <name type="scientific">Enterococcus canis</name>
    <dbReference type="NCBI Taxonomy" id="214095"/>
    <lineage>
        <taxon>Bacteria</taxon>
        <taxon>Bacillati</taxon>
        <taxon>Bacillota</taxon>
        <taxon>Bacilli</taxon>
        <taxon>Lactobacillales</taxon>
        <taxon>Enterococcaceae</taxon>
        <taxon>Enterococcus</taxon>
    </lineage>
</organism>
<dbReference type="PANTHER" id="PTHR43390:SF1">
    <property type="entry name" value="CHLOROPLAST PROCESSING PEPTIDASE"/>
    <property type="match status" value="1"/>
</dbReference>
<reference evidence="12 13" key="1">
    <citation type="submission" date="2014-12" db="EMBL/GenBank/DDBJ databases">
        <title>Draft genome sequences of 29 type strains of Enterococci.</title>
        <authorList>
            <person name="Zhong Z."/>
            <person name="Sun Z."/>
            <person name="Liu W."/>
            <person name="Zhang W."/>
            <person name="Zhang H."/>
        </authorList>
    </citation>
    <scope>NUCLEOTIDE SEQUENCE [LARGE SCALE GENOMIC DNA]</scope>
    <source>
        <strain evidence="12 13">DSM 17029</strain>
    </source>
</reference>
<feature type="compositionally biased region" description="Basic and acidic residues" evidence="10">
    <location>
        <begin position="17"/>
        <end position="31"/>
    </location>
</feature>
<dbReference type="PROSITE" id="PS00760">
    <property type="entry name" value="SPASE_I_2"/>
    <property type="match status" value="1"/>
</dbReference>
<gene>
    <name evidence="12" type="ORF">RU97_GL002047</name>
</gene>
<evidence type="ECO:0000256" key="8">
    <source>
        <dbReference type="RuleBase" id="RU003993"/>
    </source>
</evidence>
<dbReference type="InterPro" id="IPR000223">
    <property type="entry name" value="Pept_S26A_signal_pept_1"/>
</dbReference>
<evidence type="ECO:0000256" key="7">
    <source>
        <dbReference type="PIRSR" id="PIRSR600223-1"/>
    </source>
</evidence>
<feature type="domain" description="Peptidase S26" evidence="11">
    <location>
        <begin position="70"/>
        <end position="218"/>
    </location>
</feature>
<feature type="active site" evidence="7">
    <location>
        <position position="132"/>
    </location>
</feature>
<evidence type="ECO:0000256" key="6">
    <source>
        <dbReference type="ARBA" id="ARBA00022801"/>
    </source>
</evidence>
<evidence type="ECO:0000256" key="2">
    <source>
        <dbReference type="ARBA" id="ARBA00004401"/>
    </source>
</evidence>
<dbReference type="SUPFAM" id="SSF51306">
    <property type="entry name" value="LexA/Signal peptidase"/>
    <property type="match status" value="1"/>
</dbReference>
<dbReference type="Proteomes" id="UP000181884">
    <property type="component" value="Unassembled WGS sequence"/>
</dbReference>
<dbReference type="AlphaFoldDB" id="A0A1L8RE17"/>
<evidence type="ECO:0000256" key="3">
    <source>
        <dbReference type="ARBA" id="ARBA00009370"/>
    </source>
</evidence>
<dbReference type="InterPro" id="IPR019758">
    <property type="entry name" value="Pept_S26A_signal_pept_1_CS"/>
</dbReference>
<dbReference type="CDD" id="cd06530">
    <property type="entry name" value="S26_SPase_I"/>
    <property type="match status" value="1"/>
</dbReference>
<evidence type="ECO:0000256" key="4">
    <source>
        <dbReference type="ARBA" id="ARBA00013208"/>
    </source>
</evidence>
<dbReference type="GO" id="GO:0006465">
    <property type="term" value="P:signal peptide processing"/>
    <property type="evidence" value="ECO:0007669"/>
    <property type="project" value="InterPro"/>
</dbReference>
<comment type="catalytic activity">
    <reaction evidence="1 8">
        <text>Cleavage of hydrophobic, N-terminal signal or leader sequences from secreted and periplasmic proteins.</text>
        <dbReference type="EC" id="3.4.21.89"/>
    </reaction>
</comment>
<dbReference type="Pfam" id="PF10502">
    <property type="entry name" value="Peptidase_S26"/>
    <property type="match status" value="1"/>
</dbReference>
<dbReference type="EMBL" id="JXKH01000005">
    <property type="protein sequence ID" value="OJG17974.1"/>
    <property type="molecule type" value="Genomic_DNA"/>
</dbReference>
<comment type="subcellular location">
    <subcellularLocation>
        <location evidence="2">Cell membrane</location>
        <topology evidence="2">Single-pass type II membrane protein</topology>
    </subcellularLocation>
    <subcellularLocation>
        <location evidence="9">Membrane</location>
        <topology evidence="9">Single-pass type II membrane protein</topology>
    </subcellularLocation>
</comment>
<evidence type="ECO:0000313" key="12">
    <source>
        <dbReference type="EMBL" id="OJG17974.1"/>
    </source>
</evidence>
<evidence type="ECO:0000256" key="9">
    <source>
        <dbReference type="RuleBase" id="RU362042"/>
    </source>
</evidence>
<dbReference type="InterPro" id="IPR019757">
    <property type="entry name" value="Pept_S26A_signal_pept_1_Lys-AS"/>
</dbReference>
<comment type="similarity">
    <text evidence="3 9">Belongs to the peptidase S26 family.</text>
</comment>
<keyword evidence="6 8" id="KW-0378">Hydrolase</keyword>
<feature type="compositionally biased region" description="Polar residues" evidence="10">
    <location>
        <begin position="1"/>
        <end position="16"/>
    </location>
</feature>
<dbReference type="InterPro" id="IPR019756">
    <property type="entry name" value="Pept_S26A_signal_pept_1_Ser-AS"/>
</dbReference>
<dbReference type="PROSITE" id="PS00761">
    <property type="entry name" value="SPASE_I_3"/>
    <property type="match status" value="1"/>
</dbReference>
<dbReference type="Gene3D" id="2.10.109.10">
    <property type="entry name" value="Umud Fragment, subunit A"/>
    <property type="match status" value="1"/>
</dbReference>
<keyword evidence="8" id="KW-0472">Membrane</keyword>
<feature type="region of interest" description="Disordered" evidence="10">
    <location>
        <begin position="1"/>
        <end position="37"/>
    </location>
</feature>
<accession>A0A1L8RE17</accession>
<evidence type="ECO:0000256" key="10">
    <source>
        <dbReference type="SAM" id="MobiDB-lite"/>
    </source>
</evidence>
<evidence type="ECO:0000256" key="5">
    <source>
        <dbReference type="ARBA" id="ARBA00022670"/>
    </source>
</evidence>
<feature type="active site" evidence="7">
    <location>
        <position position="94"/>
    </location>
</feature>
<dbReference type="PANTHER" id="PTHR43390">
    <property type="entry name" value="SIGNAL PEPTIDASE I"/>
    <property type="match status" value="1"/>
</dbReference>
<dbReference type="InterPro" id="IPR036286">
    <property type="entry name" value="LexA/Signal_pep-like_sf"/>
</dbReference>
<evidence type="ECO:0000313" key="13">
    <source>
        <dbReference type="Proteomes" id="UP000181884"/>
    </source>
</evidence>